<dbReference type="Proteomes" id="UP001150924">
    <property type="component" value="Unassembled WGS sequence"/>
</dbReference>
<dbReference type="EMBL" id="JAPNKE010000002">
    <property type="protein sequence ID" value="MCY1005305.1"/>
    <property type="molecule type" value="Genomic_DNA"/>
</dbReference>
<organism evidence="1 2">
    <name type="scientific">Nannocystis pusilla</name>
    <dbReference type="NCBI Taxonomy" id="889268"/>
    <lineage>
        <taxon>Bacteria</taxon>
        <taxon>Pseudomonadati</taxon>
        <taxon>Myxococcota</taxon>
        <taxon>Polyangia</taxon>
        <taxon>Nannocystales</taxon>
        <taxon>Nannocystaceae</taxon>
        <taxon>Nannocystis</taxon>
    </lineage>
</organism>
<dbReference type="AlphaFoldDB" id="A0A9X3IVW8"/>
<comment type="caution">
    <text evidence="1">The sequence shown here is derived from an EMBL/GenBank/DDBJ whole genome shotgun (WGS) entry which is preliminary data.</text>
</comment>
<dbReference type="RefSeq" id="WP_267766953.1">
    <property type="nucleotide sequence ID" value="NZ_JAPNKE010000002.1"/>
</dbReference>
<keyword evidence="2" id="KW-1185">Reference proteome</keyword>
<protein>
    <submittedName>
        <fullName evidence="1">Uncharacterized protein</fullName>
    </submittedName>
</protein>
<gene>
    <name evidence="1" type="ORF">OV079_06905</name>
</gene>
<proteinExistence type="predicted"/>
<evidence type="ECO:0000313" key="1">
    <source>
        <dbReference type="EMBL" id="MCY1005305.1"/>
    </source>
</evidence>
<accession>A0A9X3IVW8</accession>
<name>A0A9X3IVW8_9BACT</name>
<evidence type="ECO:0000313" key="2">
    <source>
        <dbReference type="Proteomes" id="UP001150924"/>
    </source>
</evidence>
<sequence>MREPGVALAGALARDQGGLAIVTCPDLDLRDWLVREVESLVSIDANSFRTISVTGALKHPDRMALLVPIDEAEVVRDLDGSRDQALNPPRTQPIVLFLLRHGDGHRTLATEAPSAWSWASGSDVDPEKLAELDVDAERASFTTDTGQSPEDWLIPWRAGQLPRTQENYTRAFWAMTLEQT</sequence>
<reference evidence="1" key="1">
    <citation type="submission" date="2022-11" db="EMBL/GenBank/DDBJ databases">
        <title>Minimal conservation of predation-associated metabolite biosynthetic gene clusters underscores biosynthetic potential of Myxococcota including descriptions for ten novel species: Archangium lansinium sp. nov., Myxococcus landrumus sp. nov., Nannocystis bai.</title>
        <authorList>
            <person name="Ahearne A."/>
            <person name="Stevens C."/>
            <person name="Phillips K."/>
        </authorList>
    </citation>
    <scope>NUCLEOTIDE SEQUENCE</scope>
    <source>
        <strain evidence="1">Na p29</strain>
    </source>
</reference>